<evidence type="ECO:0000313" key="2">
    <source>
        <dbReference type="EMBL" id="KAL1521940.1"/>
    </source>
</evidence>
<gene>
    <name evidence="2" type="ORF">AB1Y20_021588</name>
</gene>
<dbReference type="AlphaFoldDB" id="A0AB34JIP6"/>
<feature type="region of interest" description="Disordered" evidence="1">
    <location>
        <begin position="166"/>
        <end position="197"/>
    </location>
</feature>
<feature type="compositionally biased region" description="Basic and acidic residues" evidence="1">
    <location>
        <begin position="1"/>
        <end position="43"/>
    </location>
</feature>
<sequence>MAASRDERVVDSREPPTAPREDRSSDHEEGVAKSSDRHGDRKPTPAAPSHARSSGMPLNADGTISCRSQDVRIYEGLAPHGLSEAQLEQLLTSVNEAKRSSKAVDKTLFGWRIVYTLRGPGSASRGDMMVVDPRDEQKIFSMVGLKRKLGLDKVDGTWVQALDAPVKRKRQDEEEAAEEKKEEVSPKLEKRERRARTQVSYLDSHGMPPGRRIMEKTIAELDAAAEANSQEGLDLYAIVHGVSARLADGEPLPWALVRHSLSLLLRSGRVRRRLVSAPMLTDGGTESALRMLVLNALQVKPDDDAPWALRPAEPEEERALVSKGLTPPHLPHRRAAQLVGCRVQVWWEGDGAYHSAVVESFNEHDKQWGDDCPAGSHVLRYDNGLRVVESLEGDGEPQHWRLVAAPHDATVTQAGSVCDEGVHNSPRDAAAAEGEAAEGEAAAAEGEAAEGEAAEGEAAEGEAAEGEAAEGEAAEGEAAEAEAAEAEAAEAEAAEGEAAEGEAAEGEAAEAEAAEAEAAEAEAAEAEAAEAEAAEAEAAEGEAAQASEDTAWAAPKVENLVMPQAVLKQLPLTKKHPSTFRAPPGWSLFRSRKLPKQQGHVWALNFGGKDDPEFRTREELEEHLEREASKRGAVWLGQIVQGSWEIRPAAAMAALKQVVARLVSRRMARCCEARQPGGKTASLHYLVANRYFKGEPFPRPKNPVVREAFVEEELSEFELERKRNIEMNNELLRQLGLA</sequence>
<proteinExistence type="predicted"/>
<evidence type="ECO:0000256" key="1">
    <source>
        <dbReference type="SAM" id="MobiDB-lite"/>
    </source>
</evidence>
<organism evidence="2 3">
    <name type="scientific">Prymnesium parvum</name>
    <name type="common">Toxic golden alga</name>
    <dbReference type="NCBI Taxonomy" id="97485"/>
    <lineage>
        <taxon>Eukaryota</taxon>
        <taxon>Haptista</taxon>
        <taxon>Haptophyta</taxon>
        <taxon>Prymnesiophyceae</taxon>
        <taxon>Prymnesiales</taxon>
        <taxon>Prymnesiaceae</taxon>
        <taxon>Prymnesium</taxon>
    </lineage>
</organism>
<dbReference type="EMBL" id="JBGBPQ010000007">
    <property type="protein sequence ID" value="KAL1521940.1"/>
    <property type="molecule type" value="Genomic_DNA"/>
</dbReference>
<comment type="caution">
    <text evidence="2">The sequence shown here is derived from an EMBL/GenBank/DDBJ whole genome shotgun (WGS) entry which is preliminary data.</text>
</comment>
<protein>
    <submittedName>
        <fullName evidence="2">Uncharacterized protein</fullName>
    </submittedName>
</protein>
<dbReference type="Proteomes" id="UP001515480">
    <property type="component" value="Unassembled WGS sequence"/>
</dbReference>
<keyword evidence="3" id="KW-1185">Reference proteome</keyword>
<feature type="region of interest" description="Disordered" evidence="1">
    <location>
        <begin position="418"/>
        <end position="548"/>
    </location>
</feature>
<name>A0AB34JIP6_PRYPA</name>
<reference evidence="2 3" key="1">
    <citation type="journal article" date="2024" name="Science">
        <title>Giant polyketide synthase enzymes in the biosynthesis of giant marine polyether toxins.</title>
        <authorList>
            <person name="Fallon T.R."/>
            <person name="Shende V.V."/>
            <person name="Wierzbicki I.H."/>
            <person name="Pendleton A.L."/>
            <person name="Watervoot N.F."/>
            <person name="Auber R.P."/>
            <person name="Gonzalez D.J."/>
            <person name="Wisecaver J.H."/>
            <person name="Moore B.S."/>
        </authorList>
    </citation>
    <scope>NUCLEOTIDE SEQUENCE [LARGE SCALE GENOMIC DNA]</scope>
    <source>
        <strain evidence="2 3">12B1</strain>
    </source>
</reference>
<feature type="compositionally biased region" description="Acidic residues" evidence="1">
    <location>
        <begin position="447"/>
        <end position="540"/>
    </location>
</feature>
<feature type="region of interest" description="Disordered" evidence="1">
    <location>
        <begin position="1"/>
        <end position="63"/>
    </location>
</feature>
<accession>A0AB34JIP6</accession>
<feature type="compositionally biased region" description="Basic and acidic residues" evidence="1">
    <location>
        <begin position="178"/>
        <end position="192"/>
    </location>
</feature>
<feature type="compositionally biased region" description="Low complexity" evidence="1">
    <location>
        <begin position="429"/>
        <end position="446"/>
    </location>
</feature>
<evidence type="ECO:0000313" key="3">
    <source>
        <dbReference type="Proteomes" id="UP001515480"/>
    </source>
</evidence>